<accession>A0A3B1DRH6</accession>
<gene>
    <name evidence="1" type="ORF">MNBD_PLANCTO02-2415</name>
</gene>
<dbReference type="EMBL" id="UOGL01000334">
    <property type="protein sequence ID" value="VAX39483.1"/>
    <property type="molecule type" value="Genomic_DNA"/>
</dbReference>
<proteinExistence type="predicted"/>
<protein>
    <submittedName>
        <fullName evidence="1">Uncharacterized protein</fullName>
    </submittedName>
</protein>
<name>A0A3B1DRH6_9ZZZZ</name>
<sequence length="64" mass="7027">MMVASPPFLGRGLRGGSQRGRLIEYYLLLTIIEYKSDSKIKVNLTHTASPSPCPPYNKGGGFIE</sequence>
<dbReference type="AlphaFoldDB" id="A0A3B1DRH6"/>
<organism evidence="1">
    <name type="scientific">hydrothermal vent metagenome</name>
    <dbReference type="NCBI Taxonomy" id="652676"/>
    <lineage>
        <taxon>unclassified sequences</taxon>
        <taxon>metagenomes</taxon>
        <taxon>ecological metagenomes</taxon>
    </lineage>
</organism>
<evidence type="ECO:0000313" key="1">
    <source>
        <dbReference type="EMBL" id="VAX39483.1"/>
    </source>
</evidence>
<reference evidence="1" key="1">
    <citation type="submission" date="2018-06" db="EMBL/GenBank/DDBJ databases">
        <authorList>
            <person name="Zhirakovskaya E."/>
        </authorList>
    </citation>
    <scope>NUCLEOTIDE SEQUENCE</scope>
</reference>